<evidence type="ECO:0000313" key="7">
    <source>
        <dbReference type="Proteomes" id="UP001153076"/>
    </source>
</evidence>
<organism evidence="6 7">
    <name type="scientific">Carnegiea gigantea</name>
    <dbReference type="NCBI Taxonomy" id="171969"/>
    <lineage>
        <taxon>Eukaryota</taxon>
        <taxon>Viridiplantae</taxon>
        <taxon>Streptophyta</taxon>
        <taxon>Embryophyta</taxon>
        <taxon>Tracheophyta</taxon>
        <taxon>Spermatophyta</taxon>
        <taxon>Magnoliopsida</taxon>
        <taxon>eudicotyledons</taxon>
        <taxon>Gunneridae</taxon>
        <taxon>Pentapetalae</taxon>
        <taxon>Caryophyllales</taxon>
        <taxon>Cactineae</taxon>
        <taxon>Cactaceae</taxon>
        <taxon>Cactoideae</taxon>
        <taxon>Echinocereeae</taxon>
        <taxon>Carnegiea</taxon>
    </lineage>
</organism>
<evidence type="ECO:0000256" key="2">
    <source>
        <dbReference type="ARBA" id="ARBA00023015"/>
    </source>
</evidence>
<evidence type="ECO:0000256" key="4">
    <source>
        <dbReference type="ARBA" id="ARBA00023163"/>
    </source>
</evidence>
<comment type="caution">
    <text evidence="6">The sequence shown here is derived from an EMBL/GenBank/DDBJ whole genome shotgun (WGS) entry which is preliminary data.</text>
</comment>
<comment type="subcellular location">
    <subcellularLocation>
        <location evidence="1">Nucleus</location>
    </subcellularLocation>
</comment>
<evidence type="ECO:0000313" key="6">
    <source>
        <dbReference type="EMBL" id="KAJ8425553.1"/>
    </source>
</evidence>
<dbReference type="EMBL" id="JAKOGI010001451">
    <property type="protein sequence ID" value="KAJ8425553.1"/>
    <property type="molecule type" value="Genomic_DNA"/>
</dbReference>
<dbReference type="AlphaFoldDB" id="A0A9Q1JMM9"/>
<keyword evidence="5" id="KW-0539">Nucleus</keyword>
<keyword evidence="2" id="KW-0805">Transcription regulation</keyword>
<dbReference type="GO" id="GO:0003677">
    <property type="term" value="F:DNA binding"/>
    <property type="evidence" value="ECO:0007669"/>
    <property type="project" value="UniProtKB-KW"/>
</dbReference>
<accession>A0A9Q1JMM9</accession>
<dbReference type="GO" id="GO:0005634">
    <property type="term" value="C:nucleus"/>
    <property type="evidence" value="ECO:0007669"/>
    <property type="project" value="UniProtKB-SubCell"/>
</dbReference>
<evidence type="ECO:0000256" key="5">
    <source>
        <dbReference type="ARBA" id="ARBA00023242"/>
    </source>
</evidence>
<reference evidence="6" key="1">
    <citation type="submission" date="2022-04" db="EMBL/GenBank/DDBJ databases">
        <title>Carnegiea gigantea Genome sequencing and assembly v2.</title>
        <authorList>
            <person name="Copetti D."/>
            <person name="Sanderson M.J."/>
            <person name="Burquez A."/>
            <person name="Wojciechowski M.F."/>
        </authorList>
    </citation>
    <scope>NUCLEOTIDE SEQUENCE</scope>
    <source>
        <strain evidence="6">SGP5-SGP5p</strain>
        <tissue evidence="6">Aerial part</tissue>
    </source>
</reference>
<sequence length="256" mass="29464">MDSKLDREKRQIIFGSFGVMRSIVHGDLGTEPSDHWWRTAGQSANFLCSYSVYDVCLAIHVKARKCPYLDHMSHLQTLRQQPQTNSRGSYLKLRDSRFRPIKPVLIIWILAEAEEIYIDKLRDSWVDVVLHDQNNPIRISSADTLPFFRKGDEEKSVSSACSEAEFGGERQSVANGSPFCLRLDLVSIDKGPKGYEGAVYRFPHKFVEYFKGKLARECTLRGPSGNEWQVRIERTNKVSWRFSIQGLHLHCHWMSA</sequence>
<protein>
    <submittedName>
        <fullName evidence="6">Uncharacterized protein</fullName>
    </submittedName>
</protein>
<name>A0A9Q1JMM9_9CARY</name>
<evidence type="ECO:0000256" key="3">
    <source>
        <dbReference type="ARBA" id="ARBA00023125"/>
    </source>
</evidence>
<keyword evidence="3" id="KW-0238">DNA-binding</keyword>
<dbReference type="Proteomes" id="UP001153076">
    <property type="component" value="Unassembled WGS sequence"/>
</dbReference>
<gene>
    <name evidence="6" type="ORF">Cgig2_027529</name>
</gene>
<keyword evidence="4" id="KW-0804">Transcription</keyword>
<evidence type="ECO:0000256" key="1">
    <source>
        <dbReference type="ARBA" id="ARBA00004123"/>
    </source>
</evidence>
<dbReference type="Gene3D" id="2.40.330.10">
    <property type="entry name" value="DNA-binding pseudobarrel domain"/>
    <property type="match status" value="1"/>
</dbReference>
<proteinExistence type="predicted"/>
<keyword evidence="7" id="KW-1185">Reference proteome</keyword>
<dbReference type="InterPro" id="IPR015300">
    <property type="entry name" value="DNA-bd_pseudobarrel_sf"/>
</dbReference>